<evidence type="ECO:0000259" key="5">
    <source>
        <dbReference type="PROSITE" id="PS51380"/>
    </source>
</evidence>
<reference evidence="6" key="1">
    <citation type="journal article" date="2020" name="bioRxiv">
        <title>Hybrid origin of Populus tomentosa Carr. identified through genome sequencing and phylogenomic analysis.</title>
        <authorList>
            <person name="An X."/>
            <person name="Gao K."/>
            <person name="Chen Z."/>
            <person name="Li J."/>
            <person name="Yang X."/>
            <person name="Yang X."/>
            <person name="Zhou J."/>
            <person name="Guo T."/>
            <person name="Zhao T."/>
            <person name="Huang S."/>
            <person name="Miao D."/>
            <person name="Khan W.U."/>
            <person name="Rao P."/>
            <person name="Ye M."/>
            <person name="Lei B."/>
            <person name="Liao W."/>
            <person name="Wang J."/>
            <person name="Ji L."/>
            <person name="Li Y."/>
            <person name="Guo B."/>
            <person name="Mustafa N.S."/>
            <person name="Li S."/>
            <person name="Yun Q."/>
            <person name="Keller S.R."/>
            <person name="Mao J."/>
            <person name="Zhang R."/>
            <person name="Strauss S.H."/>
        </authorList>
    </citation>
    <scope>NUCLEOTIDE SEQUENCE</scope>
    <source>
        <strain evidence="6">GM15</strain>
        <tissue evidence="6">Leaf</tissue>
    </source>
</reference>
<evidence type="ECO:0000256" key="4">
    <source>
        <dbReference type="ARBA" id="ARBA00023136"/>
    </source>
</evidence>
<evidence type="ECO:0000313" key="6">
    <source>
        <dbReference type="EMBL" id="KAG6771156.1"/>
    </source>
</evidence>
<dbReference type="Proteomes" id="UP000886885">
    <property type="component" value="Chromosome 6A"/>
</dbReference>
<evidence type="ECO:0000256" key="1">
    <source>
        <dbReference type="ARBA" id="ARBA00004141"/>
    </source>
</evidence>
<gene>
    <name evidence="6" type="ORF">POTOM_022502</name>
</gene>
<dbReference type="PROSITE" id="PS51380">
    <property type="entry name" value="EXS"/>
    <property type="match status" value="1"/>
</dbReference>
<evidence type="ECO:0000313" key="7">
    <source>
        <dbReference type="Proteomes" id="UP000886885"/>
    </source>
</evidence>
<accession>A0A8X8CPV6</accession>
<keyword evidence="4" id="KW-0472">Membrane</keyword>
<keyword evidence="2" id="KW-0812">Transmembrane</keyword>
<comment type="caution">
    <text evidence="6">The sequence shown here is derived from an EMBL/GenBank/DDBJ whole genome shotgun (WGS) entry which is preliminary data.</text>
</comment>
<dbReference type="PANTHER" id="PTHR10783:SF4">
    <property type="entry name" value="PHOSPHATE TRANSPORTER PHO1 HOMOLOG 3"/>
    <property type="match status" value="1"/>
</dbReference>
<dbReference type="GO" id="GO:0005886">
    <property type="term" value="C:plasma membrane"/>
    <property type="evidence" value="ECO:0007669"/>
    <property type="project" value="TreeGrafter"/>
</dbReference>
<evidence type="ECO:0000256" key="2">
    <source>
        <dbReference type="ARBA" id="ARBA00022692"/>
    </source>
</evidence>
<dbReference type="PANTHER" id="PTHR10783">
    <property type="entry name" value="XENOTROPIC AND POLYTROPIC RETROVIRUS RECEPTOR 1-RELATED"/>
    <property type="match status" value="1"/>
</dbReference>
<dbReference type="GO" id="GO:0016036">
    <property type="term" value="P:cellular response to phosphate starvation"/>
    <property type="evidence" value="ECO:0007669"/>
    <property type="project" value="TreeGrafter"/>
</dbReference>
<dbReference type="InterPro" id="IPR004342">
    <property type="entry name" value="EXS_C"/>
</dbReference>
<dbReference type="GO" id="GO:0006817">
    <property type="term" value="P:phosphate ion transport"/>
    <property type="evidence" value="ECO:0007669"/>
    <property type="project" value="TreeGrafter"/>
</dbReference>
<dbReference type="GO" id="GO:0000822">
    <property type="term" value="F:inositol hexakisphosphate binding"/>
    <property type="evidence" value="ECO:0007669"/>
    <property type="project" value="TreeGrafter"/>
</dbReference>
<dbReference type="AlphaFoldDB" id="A0A8X8CPV6"/>
<dbReference type="OrthoDB" id="931780at2759"/>
<dbReference type="Pfam" id="PF03124">
    <property type="entry name" value="EXS"/>
    <property type="match status" value="1"/>
</dbReference>
<dbReference type="GO" id="GO:0005802">
    <property type="term" value="C:trans-Golgi network"/>
    <property type="evidence" value="ECO:0007669"/>
    <property type="project" value="TreeGrafter"/>
</dbReference>
<dbReference type="EMBL" id="JAAWWB010000011">
    <property type="protein sequence ID" value="KAG6771156.1"/>
    <property type="molecule type" value="Genomic_DNA"/>
</dbReference>
<proteinExistence type="predicted"/>
<comment type="subcellular location">
    <subcellularLocation>
        <location evidence="1">Membrane</location>
        <topology evidence="1">Multi-pass membrane protein</topology>
    </subcellularLocation>
</comment>
<feature type="domain" description="EXS" evidence="5">
    <location>
        <begin position="1"/>
        <end position="153"/>
    </location>
</feature>
<keyword evidence="3" id="KW-1133">Transmembrane helix</keyword>
<name>A0A8X8CPV6_POPTO</name>
<protein>
    <recommendedName>
        <fullName evidence="5">EXS domain-containing protein</fullName>
    </recommendedName>
</protein>
<sequence>MKQGYNGLKYFCTIVSVCSRTACSLDGGLSWKVMAGIFSVTAAIYGTYWDLVMDWGLLQFKSKNWLLRDKLLIPYRSVFFGAMASPECIAEICLVANCPELPGIFPTYSNLKCNCCQPSGLWNLFRLENEHLHNVVKYRAFKPVPLPFDYNVG</sequence>
<organism evidence="6 7">
    <name type="scientific">Populus tomentosa</name>
    <name type="common">Chinese white poplar</name>
    <dbReference type="NCBI Taxonomy" id="118781"/>
    <lineage>
        <taxon>Eukaryota</taxon>
        <taxon>Viridiplantae</taxon>
        <taxon>Streptophyta</taxon>
        <taxon>Embryophyta</taxon>
        <taxon>Tracheophyta</taxon>
        <taxon>Spermatophyta</taxon>
        <taxon>Magnoliopsida</taxon>
        <taxon>eudicotyledons</taxon>
        <taxon>Gunneridae</taxon>
        <taxon>Pentapetalae</taxon>
        <taxon>rosids</taxon>
        <taxon>fabids</taxon>
        <taxon>Malpighiales</taxon>
        <taxon>Salicaceae</taxon>
        <taxon>Saliceae</taxon>
        <taxon>Populus</taxon>
    </lineage>
</organism>
<keyword evidence="7" id="KW-1185">Reference proteome</keyword>
<evidence type="ECO:0000256" key="3">
    <source>
        <dbReference type="ARBA" id="ARBA00022989"/>
    </source>
</evidence>